<name>W8T279_PEPAC</name>
<dbReference type="KEGG" id="eac:EAL2_c05520"/>
<dbReference type="STRING" id="1286171.EAL2_c05520"/>
<protein>
    <recommendedName>
        <fullName evidence="3">Single-stranded DNA-binding protein</fullName>
    </recommendedName>
</protein>
<dbReference type="Pfam" id="PF07205">
    <property type="entry name" value="DUF1413"/>
    <property type="match status" value="1"/>
</dbReference>
<dbReference type="InterPro" id="IPR010813">
    <property type="entry name" value="DUF1413"/>
</dbReference>
<evidence type="ECO:0000313" key="1">
    <source>
        <dbReference type="EMBL" id="AHM55854.1"/>
    </source>
</evidence>
<dbReference type="OrthoDB" id="371017at2"/>
<organism evidence="1 2">
    <name type="scientific">Peptoclostridium acidaminophilum DSM 3953</name>
    <dbReference type="NCBI Taxonomy" id="1286171"/>
    <lineage>
        <taxon>Bacteria</taxon>
        <taxon>Bacillati</taxon>
        <taxon>Bacillota</taxon>
        <taxon>Clostridia</taxon>
        <taxon>Peptostreptococcales</taxon>
        <taxon>Peptoclostridiaceae</taxon>
        <taxon>Peptoclostridium</taxon>
    </lineage>
</organism>
<dbReference type="AlphaFoldDB" id="W8T279"/>
<dbReference type="EMBL" id="CP007452">
    <property type="protein sequence ID" value="AHM55854.1"/>
    <property type="molecule type" value="Genomic_DNA"/>
</dbReference>
<keyword evidence="2" id="KW-1185">Reference proteome</keyword>
<sequence length="79" mass="9229">MFDVNELLEEAIKETENLTDGEVFLVKDLFKGYVWNRIPRKDRLLLGTLFLNHINKVDGSLKAIEKTSSNQQRYKKMGK</sequence>
<dbReference type="RefSeq" id="WP_025434893.1">
    <property type="nucleotide sequence ID" value="NZ_CP007452.1"/>
</dbReference>
<dbReference type="Proteomes" id="UP000019591">
    <property type="component" value="Chromosome"/>
</dbReference>
<reference evidence="1 2" key="1">
    <citation type="journal article" date="2014" name="Genome Announc.">
        <title>Complete Genome Sequence of Amino Acid-Utilizing Eubacterium acidaminophilum al-2 (DSM 3953).</title>
        <authorList>
            <person name="Poehlein A."/>
            <person name="Andreesen J.R."/>
            <person name="Daniel R."/>
        </authorList>
    </citation>
    <scope>NUCLEOTIDE SEQUENCE [LARGE SCALE GENOMIC DNA]</scope>
    <source>
        <strain evidence="1 2">DSM 3953</strain>
    </source>
</reference>
<dbReference type="PATRIC" id="fig|1286171.3.peg.494"/>
<dbReference type="HOGENOM" id="CLU_182255_0_0_9"/>
<evidence type="ECO:0008006" key="3">
    <source>
        <dbReference type="Google" id="ProtNLM"/>
    </source>
</evidence>
<dbReference type="eggNOG" id="ENOG5033359">
    <property type="taxonomic scope" value="Bacteria"/>
</dbReference>
<evidence type="ECO:0000313" key="2">
    <source>
        <dbReference type="Proteomes" id="UP000019591"/>
    </source>
</evidence>
<gene>
    <name evidence="1" type="ORF">EAL2_c05520</name>
</gene>
<accession>W8T279</accession>
<proteinExistence type="predicted"/>